<dbReference type="SUPFAM" id="SSF53383">
    <property type="entry name" value="PLP-dependent transferases"/>
    <property type="match status" value="1"/>
</dbReference>
<evidence type="ECO:0000256" key="2">
    <source>
        <dbReference type="ARBA" id="ARBA00007441"/>
    </source>
</evidence>
<evidence type="ECO:0000313" key="10">
    <source>
        <dbReference type="Proteomes" id="UP000094291"/>
    </source>
</evidence>
<evidence type="ECO:0000256" key="4">
    <source>
        <dbReference type="ARBA" id="ARBA00022576"/>
    </source>
</evidence>
<reference evidence="9 10" key="1">
    <citation type="submission" date="2016-08" db="EMBL/GenBank/DDBJ databases">
        <authorList>
            <person name="Seilhamer J.J."/>
        </authorList>
    </citation>
    <scope>NUCLEOTIDE SEQUENCE [LARGE SCALE GENOMIC DNA]</scope>
    <source>
        <strain evidence="9 10">PH27A</strain>
    </source>
</reference>
<evidence type="ECO:0000313" key="9">
    <source>
        <dbReference type="EMBL" id="ODC03731.1"/>
    </source>
</evidence>
<dbReference type="Pfam" id="PF00155">
    <property type="entry name" value="Aminotran_1_2"/>
    <property type="match status" value="1"/>
</dbReference>
<accession>A0A1E2V9R6</accession>
<dbReference type="InterPro" id="IPR004839">
    <property type="entry name" value="Aminotransferase_I/II_large"/>
</dbReference>
<evidence type="ECO:0000256" key="7">
    <source>
        <dbReference type="RuleBase" id="RU000481"/>
    </source>
</evidence>
<dbReference type="FunFam" id="3.40.640.10:FF:000066">
    <property type="entry name" value="Aspartate aminotransferase"/>
    <property type="match status" value="1"/>
</dbReference>
<protein>
    <recommendedName>
        <fullName evidence="7">Aminotransferase</fullName>
        <ecNumber evidence="7">2.6.1.-</ecNumber>
    </recommendedName>
</protein>
<organism evidence="9 10">
    <name type="scientific">Terasakiispira papahanaumokuakeensis</name>
    <dbReference type="NCBI Taxonomy" id="197479"/>
    <lineage>
        <taxon>Bacteria</taxon>
        <taxon>Pseudomonadati</taxon>
        <taxon>Pseudomonadota</taxon>
        <taxon>Gammaproteobacteria</taxon>
        <taxon>Oceanospirillales</taxon>
        <taxon>Terasakiispira</taxon>
    </lineage>
</organism>
<proteinExistence type="inferred from homology"/>
<dbReference type="InterPro" id="IPR015422">
    <property type="entry name" value="PyrdxlP-dep_Trfase_small"/>
</dbReference>
<dbReference type="EC" id="2.6.1.-" evidence="7"/>
<dbReference type="GO" id="GO:0004069">
    <property type="term" value="F:L-aspartate:2-oxoglutarate aminotransferase activity"/>
    <property type="evidence" value="ECO:0007669"/>
    <property type="project" value="TreeGrafter"/>
</dbReference>
<comment type="caution">
    <text evidence="9">The sequence shown here is derived from an EMBL/GenBank/DDBJ whole genome shotgun (WGS) entry which is preliminary data.</text>
</comment>
<keyword evidence="10" id="KW-1185">Reference proteome</keyword>
<evidence type="ECO:0000259" key="8">
    <source>
        <dbReference type="Pfam" id="PF00155"/>
    </source>
</evidence>
<dbReference type="CDD" id="cd00609">
    <property type="entry name" value="AAT_like"/>
    <property type="match status" value="1"/>
</dbReference>
<dbReference type="PRINTS" id="PR00799">
    <property type="entry name" value="TRANSAMINASE"/>
</dbReference>
<evidence type="ECO:0000256" key="3">
    <source>
        <dbReference type="ARBA" id="ARBA00011738"/>
    </source>
</evidence>
<dbReference type="GO" id="GO:0033585">
    <property type="term" value="P:L-phenylalanine biosynthetic process from chorismate via phenylpyruvate"/>
    <property type="evidence" value="ECO:0007669"/>
    <property type="project" value="TreeGrafter"/>
</dbReference>
<evidence type="ECO:0000256" key="6">
    <source>
        <dbReference type="ARBA" id="ARBA00022898"/>
    </source>
</evidence>
<keyword evidence="4 7" id="KW-0032">Aminotransferase</keyword>
<comment type="similarity">
    <text evidence="2 7">Belongs to the class-I pyridoxal-phosphate-dependent aminotransferase family.</text>
</comment>
<keyword evidence="5 7" id="KW-0808">Transferase</keyword>
<dbReference type="GO" id="GO:0030170">
    <property type="term" value="F:pyridoxal phosphate binding"/>
    <property type="evidence" value="ECO:0007669"/>
    <property type="project" value="InterPro"/>
</dbReference>
<dbReference type="InterPro" id="IPR015424">
    <property type="entry name" value="PyrdxlP-dep_Trfase"/>
</dbReference>
<dbReference type="InterPro" id="IPR004838">
    <property type="entry name" value="NHTrfase_class1_PyrdxlP-BS"/>
</dbReference>
<dbReference type="NCBIfam" id="NF006719">
    <property type="entry name" value="PRK09257.1"/>
    <property type="match status" value="1"/>
</dbReference>
<dbReference type="EMBL" id="MDTQ01000001">
    <property type="protein sequence ID" value="ODC03731.1"/>
    <property type="molecule type" value="Genomic_DNA"/>
</dbReference>
<dbReference type="Gene3D" id="3.40.640.10">
    <property type="entry name" value="Type I PLP-dependent aspartate aminotransferase-like (Major domain)"/>
    <property type="match status" value="1"/>
</dbReference>
<dbReference type="OrthoDB" id="9766445at2"/>
<dbReference type="GO" id="GO:0005829">
    <property type="term" value="C:cytosol"/>
    <property type="evidence" value="ECO:0007669"/>
    <property type="project" value="TreeGrafter"/>
</dbReference>
<gene>
    <name evidence="9" type="ORF">BFW38_09440</name>
</gene>
<keyword evidence="6" id="KW-0663">Pyridoxal phosphate</keyword>
<dbReference type="GO" id="GO:0004838">
    <property type="term" value="F:L-tyrosine-2-oxoglutarate transaminase activity"/>
    <property type="evidence" value="ECO:0007669"/>
    <property type="project" value="TreeGrafter"/>
</dbReference>
<dbReference type="InterPro" id="IPR000796">
    <property type="entry name" value="Asp_trans"/>
</dbReference>
<dbReference type="PANTHER" id="PTHR11879:SF22">
    <property type="entry name" value="ASPARTATE AMINOTRANSFERASE, MITOCHONDRIAL"/>
    <property type="match status" value="1"/>
</dbReference>
<feature type="domain" description="Aminotransferase class I/classII large" evidence="8">
    <location>
        <begin position="27"/>
        <end position="392"/>
    </location>
</feature>
<evidence type="ECO:0000256" key="5">
    <source>
        <dbReference type="ARBA" id="ARBA00022679"/>
    </source>
</evidence>
<dbReference type="PROSITE" id="PS00105">
    <property type="entry name" value="AA_TRANSFER_CLASS_1"/>
    <property type="match status" value="1"/>
</dbReference>
<evidence type="ECO:0000256" key="1">
    <source>
        <dbReference type="ARBA" id="ARBA00001933"/>
    </source>
</evidence>
<sequence>MFASIERVPGDAILGLIELFNQDNNPNKIDLGVGVYRNSQGHTPILQSVREAEALLLTRETTKAYIGSHGAPDFAQHMLPMILGEQSPVLAQQRASLTQSPGGTGALRIAHDFISRCLGTDRRVWVSNPTWPNHHAIIKAAGLTSAQYRYVDEHNQLDFSGMLEDLQQAQAGDVVLLHACCHNPTGFDLSQAQWQQLLELIRERQLLPLLDFAYQGFGDGLEEDAYAVRLFAEQLPEVLITASCSKNFGLYRERVGAFVAIAADATQMETIRSQIAVVARANYSNPPAHGSAIVATILGSQELSTLWHDEVSQMRQRISHLRHSVVDALKPHGLDQQFTCFTEQRGMFSYSGLTPEQVTHLQKEFGIYMVSTGRMNMAGLTEHNLTYFSQALAAVCR</sequence>
<dbReference type="GO" id="GO:0042802">
    <property type="term" value="F:identical protein binding"/>
    <property type="evidence" value="ECO:0007669"/>
    <property type="project" value="TreeGrafter"/>
</dbReference>
<dbReference type="PANTHER" id="PTHR11879">
    <property type="entry name" value="ASPARTATE AMINOTRANSFERASE"/>
    <property type="match status" value="1"/>
</dbReference>
<dbReference type="RefSeq" id="WP_068998197.1">
    <property type="nucleotide sequence ID" value="NZ_MDTQ01000001.1"/>
</dbReference>
<comment type="subunit">
    <text evidence="3">Homodimer.</text>
</comment>
<dbReference type="InterPro" id="IPR015421">
    <property type="entry name" value="PyrdxlP-dep_Trfase_major"/>
</dbReference>
<name>A0A1E2V9R6_9GAMM</name>
<dbReference type="Gene3D" id="3.90.1150.10">
    <property type="entry name" value="Aspartate Aminotransferase, domain 1"/>
    <property type="match status" value="1"/>
</dbReference>
<dbReference type="AlphaFoldDB" id="A0A1E2V9R6"/>
<dbReference type="STRING" id="197479.BFW38_09440"/>
<comment type="cofactor">
    <cofactor evidence="1 7">
        <name>pyridoxal 5'-phosphate</name>
        <dbReference type="ChEBI" id="CHEBI:597326"/>
    </cofactor>
</comment>
<dbReference type="Proteomes" id="UP000094291">
    <property type="component" value="Unassembled WGS sequence"/>
</dbReference>